<evidence type="ECO:0000313" key="2">
    <source>
        <dbReference type="Proteomes" id="UP000276133"/>
    </source>
</evidence>
<comment type="caution">
    <text evidence="1">The sequence shown here is derived from an EMBL/GenBank/DDBJ whole genome shotgun (WGS) entry which is preliminary data.</text>
</comment>
<proteinExistence type="predicted"/>
<dbReference type="EMBL" id="REGN01001059">
    <property type="protein sequence ID" value="RNA37329.1"/>
    <property type="molecule type" value="Genomic_DNA"/>
</dbReference>
<gene>
    <name evidence="1" type="ORF">BpHYR1_012428</name>
</gene>
<accession>A0A3M7SNM0</accession>
<organism evidence="1 2">
    <name type="scientific">Brachionus plicatilis</name>
    <name type="common">Marine rotifer</name>
    <name type="synonym">Brachionus muelleri</name>
    <dbReference type="NCBI Taxonomy" id="10195"/>
    <lineage>
        <taxon>Eukaryota</taxon>
        <taxon>Metazoa</taxon>
        <taxon>Spiralia</taxon>
        <taxon>Gnathifera</taxon>
        <taxon>Rotifera</taxon>
        <taxon>Eurotatoria</taxon>
        <taxon>Monogononta</taxon>
        <taxon>Pseudotrocha</taxon>
        <taxon>Ploima</taxon>
        <taxon>Brachionidae</taxon>
        <taxon>Brachionus</taxon>
    </lineage>
</organism>
<keyword evidence="2" id="KW-1185">Reference proteome</keyword>
<evidence type="ECO:0000313" key="1">
    <source>
        <dbReference type="EMBL" id="RNA37329.1"/>
    </source>
</evidence>
<protein>
    <submittedName>
        <fullName evidence="1">Uncharacterized protein</fullName>
    </submittedName>
</protein>
<dbReference type="AlphaFoldDB" id="A0A3M7SNM0"/>
<sequence>MADWAIDQANLEIHDEILVGQLKFLGIVIGVTDDNSQCSEFCRVTIENLGVEMKYSENRILEIWNNFLFYLKIWHKIQLEDTKIRKNQMIEHFFSKSNSFLNFLFYENYKIPSLFREKAYAKTRTTCFSLKYGLHLDGIRNYPKIADHLPVCREFDELYRKSGLGLYFETFK</sequence>
<name>A0A3M7SNM0_BRAPC</name>
<reference evidence="1 2" key="1">
    <citation type="journal article" date="2018" name="Sci. Rep.">
        <title>Genomic signatures of local adaptation to the degree of environmental predictability in rotifers.</title>
        <authorList>
            <person name="Franch-Gras L."/>
            <person name="Hahn C."/>
            <person name="Garcia-Roger E.M."/>
            <person name="Carmona M.J."/>
            <person name="Serra M."/>
            <person name="Gomez A."/>
        </authorList>
    </citation>
    <scope>NUCLEOTIDE SEQUENCE [LARGE SCALE GENOMIC DNA]</scope>
    <source>
        <strain evidence="1">HYR1</strain>
    </source>
</reference>
<dbReference type="Proteomes" id="UP000276133">
    <property type="component" value="Unassembled WGS sequence"/>
</dbReference>